<dbReference type="Proteomes" id="UP000054226">
    <property type="component" value="Unassembled WGS sequence"/>
</dbReference>
<keyword evidence="3" id="KW-1185">Reference proteome</keyword>
<evidence type="ECO:0000256" key="1">
    <source>
        <dbReference type="SAM" id="MobiDB-lite"/>
    </source>
</evidence>
<dbReference type="PATRIC" id="fig|1284240.4.peg.2215"/>
<protein>
    <submittedName>
        <fullName evidence="2">Uncharacterized protein</fullName>
    </submittedName>
</protein>
<feature type="region of interest" description="Disordered" evidence="1">
    <location>
        <begin position="246"/>
        <end position="265"/>
    </location>
</feature>
<gene>
    <name evidence="2" type="ORF">H074_10890</name>
</gene>
<proteinExistence type="predicted"/>
<evidence type="ECO:0000313" key="3">
    <source>
        <dbReference type="Proteomes" id="UP000054226"/>
    </source>
</evidence>
<comment type="caution">
    <text evidence="2">The sequence shown here is derived from an EMBL/GenBank/DDBJ whole genome shotgun (WGS) entry which is preliminary data.</text>
</comment>
<reference evidence="2 3" key="1">
    <citation type="journal article" date="2013" name="Genome Announc.">
        <title>Draft Genome Sequence of Amycolatopsis decaplanina Strain DSM 44594T.</title>
        <authorList>
            <person name="Kaur N."/>
            <person name="Kumar S."/>
            <person name="Bala M."/>
            <person name="Raghava G.P."/>
            <person name="Mayilraj S."/>
        </authorList>
    </citation>
    <scope>NUCLEOTIDE SEQUENCE [LARGE SCALE GENOMIC DNA]</scope>
    <source>
        <strain evidence="2 3">DSM 44594</strain>
    </source>
</reference>
<name>M2ZL94_9PSEU</name>
<sequence>MIVSSHFEAIGIGVTSEDEFGERVVSLISAGTARQIAKKISEHVWTDPSGARLVAQVRNGEIEFLLPCLAGTTPAVPVRDVRLVDDETAMLELLDGVDGELVCPIAVELEDRAVLAHSGGRLEIGSLVLAALAEDVTVHADAEAYSASQDDDGPKFAADHFIPSGTFSLTERSPDRTPSAHALFAGEVIEVETPVNTVTGTAFHRIRVRTIAAIELDVAIATTDVEQPPARGNIVTGTFFLTGRLGLQPTDPAENSSKRRRWFRR</sequence>
<accession>M2ZL94</accession>
<dbReference type="AlphaFoldDB" id="M2ZL94"/>
<organism evidence="2 3">
    <name type="scientific">Amycolatopsis decaplanina DSM 44594</name>
    <dbReference type="NCBI Taxonomy" id="1284240"/>
    <lineage>
        <taxon>Bacteria</taxon>
        <taxon>Bacillati</taxon>
        <taxon>Actinomycetota</taxon>
        <taxon>Actinomycetes</taxon>
        <taxon>Pseudonocardiales</taxon>
        <taxon>Pseudonocardiaceae</taxon>
        <taxon>Amycolatopsis</taxon>
    </lineage>
</organism>
<evidence type="ECO:0000313" key="2">
    <source>
        <dbReference type="EMBL" id="EME61673.1"/>
    </source>
</evidence>
<dbReference type="EMBL" id="AOHO01000045">
    <property type="protein sequence ID" value="EME61673.1"/>
    <property type="molecule type" value="Genomic_DNA"/>
</dbReference>